<dbReference type="InterPro" id="IPR036397">
    <property type="entry name" value="RNaseH_sf"/>
</dbReference>
<dbReference type="Proteomes" id="UP001142489">
    <property type="component" value="Unassembled WGS sequence"/>
</dbReference>
<comment type="caution">
    <text evidence="2">The sequence shown here is derived from an EMBL/GenBank/DDBJ whole genome shotgun (WGS) entry which is preliminary data.</text>
</comment>
<feature type="domain" description="Tc1-like transposase DDE" evidence="1">
    <location>
        <begin position="68"/>
        <end position="107"/>
    </location>
</feature>
<reference evidence="2" key="1">
    <citation type="journal article" date="2023" name="DNA Res.">
        <title>Chromosome-level genome assembly of Phrynocephalus forsythii using third-generation DNA sequencing and Hi-C analysis.</title>
        <authorList>
            <person name="Qi Y."/>
            <person name="Zhao W."/>
            <person name="Zhao Y."/>
            <person name="Niu C."/>
            <person name="Cao S."/>
            <person name="Zhang Y."/>
        </authorList>
    </citation>
    <scope>NUCLEOTIDE SEQUENCE</scope>
    <source>
        <tissue evidence="2">Muscle</tissue>
    </source>
</reference>
<proteinExistence type="predicted"/>
<accession>A0A9Q0XT75</accession>
<dbReference type="AlphaFoldDB" id="A0A9Q0XT75"/>
<organism evidence="2 3">
    <name type="scientific">Phrynocephalus forsythii</name>
    <dbReference type="NCBI Taxonomy" id="171643"/>
    <lineage>
        <taxon>Eukaryota</taxon>
        <taxon>Metazoa</taxon>
        <taxon>Chordata</taxon>
        <taxon>Craniata</taxon>
        <taxon>Vertebrata</taxon>
        <taxon>Euteleostomi</taxon>
        <taxon>Lepidosauria</taxon>
        <taxon>Squamata</taxon>
        <taxon>Bifurcata</taxon>
        <taxon>Unidentata</taxon>
        <taxon>Episquamata</taxon>
        <taxon>Toxicofera</taxon>
        <taxon>Iguania</taxon>
        <taxon>Acrodonta</taxon>
        <taxon>Agamidae</taxon>
        <taxon>Agaminae</taxon>
        <taxon>Phrynocephalus</taxon>
    </lineage>
</organism>
<keyword evidence="3" id="KW-1185">Reference proteome</keyword>
<evidence type="ECO:0000313" key="3">
    <source>
        <dbReference type="Proteomes" id="UP001142489"/>
    </source>
</evidence>
<dbReference type="OrthoDB" id="8937737at2759"/>
<gene>
    <name evidence="2" type="ORF">JRQ81_016607</name>
</gene>
<dbReference type="InterPro" id="IPR038717">
    <property type="entry name" value="Tc1-like_DDE_dom"/>
</dbReference>
<dbReference type="Gene3D" id="3.30.420.10">
    <property type="entry name" value="Ribonuclease H-like superfamily/Ribonuclease H"/>
    <property type="match status" value="1"/>
</dbReference>
<dbReference type="Pfam" id="PF13358">
    <property type="entry name" value="DDE_3"/>
    <property type="match status" value="1"/>
</dbReference>
<evidence type="ECO:0000259" key="1">
    <source>
        <dbReference type="Pfam" id="PF13358"/>
    </source>
</evidence>
<name>A0A9Q0XT75_9SAUR</name>
<evidence type="ECO:0000313" key="2">
    <source>
        <dbReference type="EMBL" id="KAJ7326848.1"/>
    </source>
</evidence>
<dbReference type="GO" id="GO:0003676">
    <property type="term" value="F:nucleic acid binding"/>
    <property type="evidence" value="ECO:0007669"/>
    <property type="project" value="InterPro"/>
</dbReference>
<sequence>MIAGSMGKRQIVGGSVMLQTMFWWETLGPGIHADVNLTRSTYEDIAANNLPPFKEMVFLDGSGLFQQDNEPCLTAKVVQEWLEAFKVLPWPPNCPDLNLIEHLWDVLEH</sequence>
<protein>
    <recommendedName>
        <fullName evidence="1">Tc1-like transposase DDE domain-containing protein</fullName>
    </recommendedName>
</protein>
<dbReference type="EMBL" id="JAPFRF010000007">
    <property type="protein sequence ID" value="KAJ7326848.1"/>
    <property type="molecule type" value="Genomic_DNA"/>
</dbReference>